<reference evidence="4 6" key="2">
    <citation type="submission" date="2017-12" db="EMBL/GenBank/DDBJ databases">
        <title>Comparative Functional Genomics of Dry Heat Resistant strains isolated from the Viking Spacecraft.</title>
        <authorList>
            <person name="Seuylemezian A."/>
            <person name="Cooper K."/>
            <person name="Vaishampayan P."/>
        </authorList>
    </citation>
    <scope>NUCLEOTIDE SEQUENCE [LARGE SCALE GENOMIC DNA]</scope>
    <source>
        <strain evidence="4 6">ATCC 29669</strain>
    </source>
</reference>
<dbReference type="EMBL" id="PGVD01000001">
    <property type="protein sequence ID" value="PLS00924.1"/>
    <property type="molecule type" value="Genomic_DNA"/>
</dbReference>
<sequence length="542" mass="63510">MTVVPDYYIELLQFGAAKMNDLLIAGDERDDKLVQKGFMLYRQGLVSKLKMDQEIAHASVQDVTPARVNLDLSFPELSECSCPGEGICRHQLAVFFQAYSHVGSVAEWIEEWRQPVKDKKAAATWGMQRAKDLLKSTGSLKPDYDKWVNAFTESFNSIMTGNGEPKPYVFKELFEVYVRRLRAGAPVEAEWRTLYELVGALHAFSNVSRISKDFGHTEEMINRYYRHVSHFLIEEIEDAVNKLSIHSLPFAFDAFVSRLKDDSILLLEDENESAFWYEGIYLYRFLWTNFFKRGGWRDQETAKLEKLSKINGSISLSIGLAHQYVLTSKDEAALDILNSLGMEAAPYYLVWLEMLTGQKAWKRMVPYTELFIQYLREYVRSLREYRVSREFTELSLRAIMRFCTENGRTDLYERALLYTLPYSYMEYEQFLFEHGLYEKWGELISYIGFDIGLVSNERIKPIQKESPSVLLPLYHQSIQKNIDMKSRGNYQEAVRYLKKLRTIYKKIGLVSEWEEFMEELLFRTKRLRAFHEECKRSKLIHA</sequence>
<comment type="caution">
    <text evidence="3">The sequence shown here is derived from an EMBL/GenBank/DDBJ whole genome shotgun (WGS) entry which is preliminary data.</text>
</comment>
<dbReference type="Proteomes" id="UP000234951">
    <property type="component" value="Unassembled WGS sequence"/>
</dbReference>
<evidence type="ECO:0000313" key="5">
    <source>
        <dbReference type="Proteomes" id="UP000234951"/>
    </source>
</evidence>
<organism evidence="3 5">
    <name type="scientific">Bacillus canaveralius</name>
    <dbReference type="NCBI Taxonomy" id="1403243"/>
    <lineage>
        <taxon>Bacteria</taxon>
        <taxon>Bacillati</taxon>
        <taxon>Bacillota</taxon>
        <taxon>Bacilli</taxon>
        <taxon>Bacillales</taxon>
        <taxon>Bacillaceae</taxon>
        <taxon>Bacillus</taxon>
    </lineage>
</organism>
<keyword evidence="1" id="KW-0863">Zinc-finger</keyword>
<dbReference type="InterPro" id="IPR007527">
    <property type="entry name" value="Znf_SWIM"/>
</dbReference>
<evidence type="ECO:0000313" key="6">
    <source>
        <dbReference type="Proteomes" id="UP000235114"/>
    </source>
</evidence>
<evidence type="ECO:0000256" key="1">
    <source>
        <dbReference type="PROSITE-ProRule" id="PRU00325"/>
    </source>
</evidence>
<dbReference type="EMBL" id="PGVA01000008">
    <property type="protein sequence ID" value="PLR85078.1"/>
    <property type="molecule type" value="Genomic_DNA"/>
</dbReference>
<accession>A0A2N5GQB9</accession>
<evidence type="ECO:0000313" key="3">
    <source>
        <dbReference type="EMBL" id="PLR85078.1"/>
    </source>
</evidence>
<keyword evidence="1" id="KW-0479">Metal-binding</keyword>
<proteinExistence type="predicted"/>
<dbReference type="PROSITE" id="PS50966">
    <property type="entry name" value="ZF_SWIM"/>
    <property type="match status" value="1"/>
</dbReference>
<evidence type="ECO:0000259" key="2">
    <source>
        <dbReference type="PROSITE" id="PS50966"/>
    </source>
</evidence>
<gene>
    <name evidence="3" type="ORF">CU635_04675</name>
    <name evidence="4" type="ORF">CVD25_00310</name>
</gene>
<dbReference type="GO" id="GO:0008270">
    <property type="term" value="F:zinc ion binding"/>
    <property type="evidence" value="ECO:0007669"/>
    <property type="project" value="UniProtKB-KW"/>
</dbReference>
<dbReference type="Proteomes" id="UP000235114">
    <property type="component" value="Unassembled WGS sequence"/>
</dbReference>
<keyword evidence="6" id="KW-1185">Reference proteome</keyword>
<dbReference type="RefSeq" id="WP_101576020.1">
    <property type="nucleotide sequence ID" value="NZ_PGVA01000008.1"/>
</dbReference>
<evidence type="ECO:0000313" key="4">
    <source>
        <dbReference type="EMBL" id="PLS00924.1"/>
    </source>
</evidence>
<protein>
    <recommendedName>
        <fullName evidence="2">SWIM-type domain-containing protein</fullName>
    </recommendedName>
</protein>
<keyword evidence="1" id="KW-0862">Zinc</keyword>
<dbReference type="Pfam" id="PF04434">
    <property type="entry name" value="SWIM"/>
    <property type="match status" value="1"/>
</dbReference>
<dbReference type="AlphaFoldDB" id="A0A2N5GQB9"/>
<dbReference type="OrthoDB" id="7593573at2"/>
<feature type="domain" description="SWIM-type" evidence="2">
    <location>
        <begin position="66"/>
        <end position="99"/>
    </location>
</feature>
<reference evidence="3 5" key="1">
    <citation type="submission" date="2017-11" db="EMBL/GenBank/DDBJ databases">
        <title>Comparitive Functional Genomics of Dry Heat Resistant strains isolated from the Viking Spacecraft.</title>
        <authorList>
            <person name="Seuylemezian A."/>
            <person name="Cooper K."/>
            <person name="Vaishampayan P."/>
        </authorList>
    </citation>
    <scope>NUCLEOTIDE SEQUENCE [LARGE SCALE GENOMIC DNA]</scope>
    <source>
        <strain evidence="3 5">M4.6</strain>
    </source>
</reference>
<name>A0A2N5GQB9_9BACI</name>